<name>A0A329RD73_9STRA</name>
<protein>
    <recommendedName>
        <fullName evidence="3">HAT C-terminal dimerisation domain-containing protein</fullName>
    </recommendedName>
</protein>
<dbReference type="EMBL" id="MJFZ01001978">
    <property type="protein sequence ID" value="RAW21178.1"/>
    <property type="molecule type" value="Genomic_DNA"/>
</dbReference>
<evidence type="ECO:0008006" key="3">
    <source>
        <dbReference type="Google" id="ProtNLM"/>
    </source>
</evidence>
<sequence length="150" mass="16614">IFDGLLEQRSSFSNYLSPYADIVHSPIFEAAVIKVLAGDSALLTAEEAEEVEPFKVVSESSISTETVSSTTKKGFADRILKRRKVAAEPSTYKLLSAISPTSNVVEGLFSVVRGGFRHERRRMPPMTLEMILFLKVNASYWDVATVEARL</sequence>
<evidence type="ECO:0000313" key="1">
    <source>
        <dbReference type="EMBL" id="RAW21178.1"/>
    </source>
</evidence>
<dbReference type="PANTHER" id="PTHR40866">
    <property type="entry name" value="BED-TYPE DOMAIN-CONTAINING PROTEIN"/>
    <property type="match status" value="1"/>
</dbReference>
<accession>A0A329RD73</accession>
<organism evidence="1 2">
    <name type="scientific">Phytophthora cactorum</name>
    <dbReference type="NCBI Taxonomy" id="29920"/>
    <lineage>
        <taxon>Eukaryota</taxon>
        <taxon>Sar</taxon>
        <taxon>Stramenopiles</taxon>
        <taxon>Oomycota</taxon>
        <taxon>Peronosporomycetes</taxon>
        <taxon>Peronosporales</taxon>
        <taxon>Peronosporaceae</taxon>
        <taxon>Phytophthora</taxon>
    </lineage>
</organism>
<evidence type="ECO:0000313" key="2">
    <source>
        <dbReference type="Proteomes" id="UP000251314"/>
    </source>
</evidence>
<keyword evidence="2" id="KW-1185">Reference proteome</keyword>
<feature type="non-terminal residue" evidence="1">
    <location>
        <position position="1"/>
    </location>
</feature>
<comment type="caution">
    <text evidence="1">The sequence shown here is derived from an EMBL/GenBank/DDBJ whole genome shotgun (WGS) entry which is preliminary data.</text>
</comment>
<gene>
    <name evidence="1" type="ORF">PC110_g22379</name>
</gene>
<dbReference type="AlphaFoldDB" id="A0A329RD73"/>
<dbReference type="VEuPathDB" id="FungiDB:PC110_g22379"/>
<proteinExistence type="predicted"/>
<dbReference type="Proteomes" id="UP000251314">
    <property type="component" value="Unassembled WGS sequence"/>
</dbReference>
<reference evidence="1 2" key="1">
    <citation type="submission" date="2018-01" db="EMBL/GenBank/DDBJ databases">
        <title>Draft genome of the strawberry crown rot pathogen Phytophthora cactorum.</title>
        <authorList>
            <person name="Armitage A.D."/>
            <person name="Lysoe E."/>
            <person name="Nellist C.F."/>
            <person name="Harrison R.J."/>
            <person name="Brurberg M.B."/>
        </authorList>
    </citation>
    <scope>NUCLEOTIDE SEQUENCE [LARGE SCALE GENOMIC DNA]</scope>
    <source>
        <strain evidence="1 2">10300</strain>
    </source>
</reference>
<dbReference type="OrthoDB" id="123018at2759"/>
<dbReference type="PANTHER" id="PTHR40866:SF1">
    <property type="entry name" value="BED-TYPE DOMAIN-CONTAINING PROTEIN"/>
    <property type="match status" value="1"/>
</dbReference>